<dbReference type="EMBL" id="JWIN03000006">
    <property type="protein sequence ID" value="KAB1277558.1"/>
    <property type="molecule type" value="Genomic_DNA"/>
</dbReference>
<sequence length="104" mass="11249">MCSPQAPKVIKAHLAHQAHLGPQALQVPQGPLEAEDPKAFGNQTCSTASAQVTHPCPGDPPLQLMIPNSLASPPDIFLNRRRFCLERVFPLTHTPGRPKQSAWG</sequence>
<proteinExistence type="predicted"/>
<evidence type="ECO:0000313" key="2">
    <source>
        <dbReference type="Proteomes" id="UP000299084"/>
    </source>
</evidence>
<dbReference type="AlphaFoldDB" id="A0A5N4E267"/>
<comment type="caution">
    <text evidence="1">The sequence shown here is derived from an EMBL/GenBank/DDBJ whole genome shotgun (WGS) entry which is preliminary data.</text>
</comment>
<dbReference type="Proteomes" id="UP000299084">
    <property type="component" value="Unassembled WGS sequence"/>
</dbReference>
<evidence type="ECO:0000313" key="1">
    <source>
        <dbReference type="EMBL" id="KAB1277558.1"/>
    </source>
</evidence>
<organism evidence="1 2">
    <name type="scientific">Camelus dromedarius</name>
    <name type="common">Dromedary</name>
    <name type="synonym">Arabian camel</name>
    <dbReference type="NCBI Taxonomy" id="9838"/>
    <lineage>
        <taxon>Eukaryota</taxon>
        <taxon>Metazoa</taxon>
        <taxon>Chordata</taxon>
        <taxon>Craniata</taxon>
        <taxon>Vertebrata</taxon>
        <taxon>Euteleostomi</taxon>
        <taxon>Mammalia</taxon>
        <taxon>Eutheria</taxon>
        <taxon>Laurasiatheria</taxon>
        <taxon>Artiodactyla</taxon>
        <taxon>Tylopoda</taxon>
        <taxon>Camelidae</taxon>
        <taxon>Camelus</taxon>
    </lineage>
</organism>
<gene>
    <name evidence="1" type="ORF">Cadr_000005343</name>
</gene>
<accession>A0A5N4E267</accession>
<name>A0A5N4E267_CAMDR</name>
<keyword evidence="2" id="KW-1185">Reference proteome</keyword>
<reference evidence="1 2" key="1">
    <citation type="journal article" date="2019" name="Mol. Ecol. Resour.">
        <title>Improving Illumina assemblies with Hi-C and long reads: an example with the North African dromedary.</title>
        <authorList>
            <person name="Elbers J.P."/>
            <person name="Rogers M.F."/>
            <person name="Perelman P.L."/>
            <person name="Proskuryakova A.A."/>
            <person name="Serdyukova N.A."/>
            <person name="Johnson W.E."/>
            <person name="Horin P."/>
            <person name="Corander J."/>
            <person name="Murphy D."/>
            <person name="Burger P.A."/>
        </authorList>
    </citation>
    <scope>NUCLEOTIDE SEQUENCE [LARGE SCALE GENOMIC DNA]</scope>
    <source>
        <strain evidence="1">Drom800</strain>
        <tissue evidence="1">Blood</tissue>
    </source>
</reference>
<protein>
    <submittedName>
        <fullName evidence="1">Uncharacterized protein</fullName>
    </submittedName>
</protein>